<dbReference type="InterPro" id="IPR017972">
    <property type="entry name" value="Cyt_P450_CS"/>
</dbReference>
<evidence type="ECO:0000313" key="7">
    <source>
        <dbReference type="EMBL" id="KAB7496539.1"/>
    </source>
</evidence>
<evidence type="ECO:0000256" key="5">
    <source>
        <dbReference type="PIRSR" id="PIRSR602401-1"/>
    </source>
</evidence>
<protein>
    <submittedName>
        <fullName evidence="7">Putative inactive cytochrome P450 2G1</fullName>
    </submittedName>
</protein>
<evidence type="ECO:0000256" key="4">
    <source>
        <dbReference type="ARBA" id="ARBA00023033"/>
    </source>
</evidence>
<keyword evidence="2 5" id="KW-0479">Metal-binding</keyword>
<dbReference type="Proteomes" id="UP000326759">
    <property type="component" value="Unassembled WGS sequence"/>
</dbReference>
<sequence length="102" mass="11634">MSVAGLIHKDPNYWKNPEEFDPSRFLDENGKYIPTCDGFQAFGIGKRQCLGEHFARMELFLITASLLQNFTFSPPEGETETSIDPEDIPNLQIPRKDQNICL</sequence>
<organism evidence="7 8">
    <name type="scientific">Armadillidium nasatum</name>
    <dbReference type="NCBI Taxonomy" id="96803"/>
    <lineage>
        <taxon>Eukaryota</taxon>
        <taxon>Metazoa</taxon>
        <taxon>Ecdysozoa</taxon>
        <taxon>Arthropoda</taxon>
        <taxon>Crustacea</taxon>
        <taxon>Multicrustacea</taxon>
        <taxon>Malacostraca</taxon>
        <taxon>Eumalacostraca</taxon>
        <taxon>Peracarida</taxon>
        <taxon>Isopoda</taxon>
        <taxon>Oniscidea</taxon>
        <taxon>Crinocheta</taxon>
        <taxon>Armadillidiidae</taxon>
        <taxon>Armadillidium</taxon>
    </lineage>
</organism>
<feature type="binding site" description="axial binding residue" evidence="5">
    <location>
        <position position="49"/>
    </location>
    <ligand>
        <name>heme</name>
        <dbReference type="ChEBI" id="CHEBI:30413"/>
    </ligand>
    <ligandPart>
        <name>Fe</name>
        <dbReference type="ChEBI" id="CHEBI:18248"/>
    </ligandPart>
</feature>
<dbReference type="InterPro" id="IPR002401">
    <property type="entry name" value="Cyt_P450_E_grp-I"/>
</dbReference>
<dbReference type="InterPro" id="IPR001128">
    <property type="entry name" value="Cyt_P450"/>
</dbReference>
<dbReference type="PANTHER" id="PTHR24300:SF397">
    <property type="entry name" value="CYTOCHROME P450 2U1"/>
    <property type="match status" value="1"/>
</dbReference>
<dbReference type="GO" id="GO:0008395">
    <property type="term" value="F:steroid hydroxylase activity"/>
    <property type="evidence" value="ECO:0007669"/>
    <property type="project" value="TreeGrafter"/>
</dbReference>
<evidence type="ECO:0000256" key="6">
    <source>
        <dbReference type="RuleBase" id="RU000461"/>
    </source>
</evidence>
<keyword evidence="6" id="KW-0560">Oxidoreductase</keyword>
<dbReference type="SUPFAM" id="SSF48264">
    <property type="entry name" value="Cytochrome P450"/>
    <property type="match status" value="1"/>
</dbReference>
<evidence type="ECO:0000256" key="1">
    <source>
        <dbReference type="ARBA" id="ARBA00010617"/>
    </source>
</evidence>
<dbReference type="PRINTS" id="PR00463">
    <property type="entry name" value="EP450I"/>
</dbReference>
<gene>
    <name evidence="7" type="primary">CYP2G1P</name>
    <name evidence="7" type="ORF">Anas_05862</name>
</gene>
<comment type="caution">
    <text evidence="7">The sequence shown here is derived from an EMBL/GenBank/DDBJ whole genome shotgun (WGS) entry which is preliminary data.</text>
</comment>
<dbReference type="InterPro" id="IPR050182">
    <property type="entry name" value="Cytochrome_P450_fam2"/>
</dbReference>
<dbReference type="GO" id="GO:0005737">
    <property type="term" value="C:cytoplasm"/>
    <property type="evidence" value="ECO:0007669"/>
    <property type="project" value="TreeGrafter"/>
</dbReference>
<keyword evidence="5 6" id="KW-0349">Heme</keyword>
<dbReference type="Pfam" id="PF00067">
    <property type="entry name" value="p450"/>
    <property type="match status" value="1"/>
</dbReference>
<keyword evidence="4 6" id="KW-0503">Monooxygenase</keyword>
<evidence type="ECO:0000256" key="2">
    <source>
        <dbReference type="ARBA" id="ARBA00022723"/>
    </source>
</evidence>
<comment type="cofactor">
    <cofactor evidence="5">
        <name>heme</name>
        <dbReference type="ChEBI" id="CHEBI:30413"/>
    </cofactor>
</comment>
<dbReference type="GO" id="GO:0005506">
    <property type="term" value="F:iron ion binding"/>
    <property type="evidence" value="ECO:0007669"/>
    <property type="project" value="InterPro"/>
</dbReference>
<evidence type="ECO:0000313" key="8">
    <source>
        <dbReference type="Proteomes" id="UP000326759"/>
    </source>
</evidence>
<dbReference type="PANTHER" id="PTHR24300">
    <property type="entry name" value="CYTOCHROME P450 508A4-RELATED"/>
    <property type="match status" value="1"/>
</dbReference>
<name>A0A5N5SS99_9CRUS</name>
<dbReference type="AlphaFoldDB" id="A0A5N5SS99"/>
<dbReference type="PROSITE" id="PS00086">
    <property type="entry name" value="CYTOCHROME_P450"/>
    <property type="match status" value="1"/>
</dbReference>
<keyword evidence="3 5" id="KW-0408">Iron</keyword>
<evidence type="ECO:0000256" key="3">
    <source>
        <dbReference type="ARBA" id="ARBA00023004"/>
    </source>
</evidence>
<comment type="similarity">
    <text evidence="1 6">Belongs to the cytochrome P450 family.</text>
</comment>
<dbReference type="GO" id="GO:0016712">
    <property type="term" value="F:oxidoreductase activity, acting on paired donors, with incorporation or reduction of molecular oxygen, reduced flavin or flavoprotein as one donor, and incorporation of one atom of oxygen"/>
    <property type="evidence" value="ECO:0007669"/>
    <property type="project" value="TreeGrafter"/>
</dbReference>
<reference evidence="7 8" key="1">
    <citation type="journal article" date="2019" name="PLoS Biol.">
        <title>Sex chromosomes control vertical transmission of feminizing Wolbachia symbionts in an isopod.</title>
        <authorList>
            <person name="Becking T."/>
            <person name="Chebbi M.A."/>
            <person name="Giraud I."/>
            <person name="Moumen B."/>
            <person name="Laverre T."/>
            <person name="Caubet Y."/>
            <person name="Peccoud J."/>
            <person name="Gilbert C."/>
            <person name="Cordaux R."/>
        </authorList>
    </citation>
    <scope>NUCLEOTIDE SEQUENCE [LARGE SCALE GENOMIC DNA]</scope>
    <source>
        <strain evidence="7">ANa2</strain>
        <tissue evidence="7">Whole body excluding digestive tract and cuticle</tissue>
    </source>
</reference>
<proteinExistence type="inferred from homology"/>
<keyword evidence="8" id="KW-1185">Reference proteome</keyword>
<dbReference type="Gene3D" id="1.10.630.10">
    <property type="entry name" value="Cytochrome P450"/>
    <property type="match status" value="1"/>
</dbReference>
<dbReference type="GO" id="GO:0020037">
    <property type="term" value="F:heme binding"/>
    <property type="evidence" value="ECO:0007669"/>
    <property type="project" value="InterPro"/>
</dbReference>
<dbReference type="GO" id="GO:0006082">
    <property type="term" value="P:organic acid metabolic process"/>
    <property type="evidence" value="ECO:0007669"/>
    <property type="project" value="TreeGrafter"/>
</dbReference>
<dbReference type="OrthoDB" id="1055148at2759"/>
<dbReference type="GO" id="GO:0006805">
    <property type="term" value="P:xenobiotic metabolic process"/>
    <property type="evidence" value="ECO:0007669"/>
    <property type="project" value="TreeGrafter"/>
</dbReference>
<accession>A0A5N5SS99</accession>
<dbReference type="InterPro" id="IPR036396">
    <property type="entry name" value="Cyt_P450_sf"/>
</dbReference>
<dbReference type="EMBL" id="SEYY01021263">
    <property type="protein sequence ID" value="KAB7496539.1"/>
    <property type="molecule type" value="Genomic_DNA"/>
</dbReference>